<protein>
    <recommendedName>
        <fullName evidence="6">Aminotransferase</fullName>
        <ecNumber evidence="6">2.6.1.-</ecNumber>
    </recommendedName>
</protein>
<evidence type="ECO:0000259" key="7">
    <source>
        <dbReference type="Pfam" id="PF00155"/>
    </source>
</evidence>
<evidence type="ECO:0000256" key="2">
    <source>
        <dbReference type="ARBA" id="ARBA00007441"/>
    </source>
</evidence>
<dbReference type="Gene3D" id="3.40.640.10">
    <property type="entry name" value="Type I PLP-dependent aspartate aminotransferase-like (Major domain)"/>
    <property type="match status" value="1"/>
</dbReference>
<comment type="similarity">
    <text evidence="2 6">Belongs to the class-I pyridoxal-phosphate-dependent aminotransferase family.</text>
</comment>
<dbReference type="GO" id="GO:0030170">
    <property type="term" value="F:pyridoxal phosphate binding"/>
    <property type="evidence" value="ECO:0007669"/>
    <property type="project" value="InterPro"/>
</dbReference>
<sequence length="395" mass="43436">MNDLKNASGFMCHLHPSATLAITAMAKEMKEQGHDVCSMCAGEPDFDTPQPIKDACIAALEAGKVTYTPASGAPELRKLLAAKFQKENGIRCAWDEIVVAPGAKYSCFTAIAALCGPGDEVIIPAPYWLSYPEMVTAVGAKVVEIPTRMENNYELDPADLEAAITENTRLLILNTPSNPTGAVYRRETLEKIAEIAVRRNIMILADEIYEKLTYDADKPHVSIASLSDEVNEHVVTVNGFSKTYAMTGWRLGYLRAPRWLARRIIAFQSHTTSNPTTFAQYGAIAALEGKADKEVRHMCEEFAKRRDLVYELISAIPGVKCIRPQGAFYLLCDVSSFGMTSEEFCNRLLAEEKLAAIPCCSFGAEGQIRLSYACSEENIRDAAGRLDAFCREHGN</sequence>
<dbReference type="GO" id="GO:0008483">
    <property type="term" value="F:transaminase activity"/>
    <property type="evidence" value="ECO:0007669"/>
    <property type="project" value="UniProtKB-KW"/>
</dbReference>
<dbReference type="InterPro" id="IPR004839">
    <property type="entry name" value="Aminotransferase_I/II_large"/>
</dbReference>
<comment type="cofactor">
    <cofactor evidence="1 6">
        <name>pyridoxal 5'-phosphate</name>
        <dbReference type="ChEBI" id="CHEBI:597326"/>
    </cofactor>
</comment>
<proteinExistence type="inferred from homology"/>
<dbReference type="InterPro" id="IPR015421">
    <property type="entry name" value="PyrdxlP-dep_Trfase_major"/>
</dbReference>
<gene>
    <name evidence="8" type="ORF">FYJ85_18640</name>
</gene>
<dbReference type="RefSeq" id="WP_106052936.1">
    <property type="nucleotide sequence ID" value="NZ_CALXOB010000005.1"/>
</dbReference>
<dbReference type="SUPFAM" id="SSF53383">
    <property type="entry name" value="PLP-dependent transferases"/>
    <property type="match status" value="1"/>
</dbReference>
<dbReference type="GO" id="GO:0006520">
    <property type="term" value="P:amino acid metabolic process"/>
    <property type="evidence" value="ECO:0007669"/>
    <property type="project" value="InterPro"/>
</dbReference>
<keyword evidence="4 6" id="KW-0808">Transferase</keyword>
<dbReference type="PANTHER" id="PTHR46383:SF1">
    <property type="entry name" value="ASPARTATE AMINOTRANSFERASE"/>
    <property type="match status" value="1"/>
</dbReference>
<keyword evidence="3 6" id="KW-0032">Aminotransferase</keyword>
<name>A0A844G838_9BACT</name>
<feature type="domain" description="Aminotransferase class I/classII large" evidence="7">
    <location>
        <begin position="35"/>
        <end position="386"/>
    </location>
</feature>
<keyword evidence="9" id="KW-1185">Reference proteome</keyword>
<evidence type="ECO:0000256" key="4">
    <source>
        <dbReference type="ARBA" id="ARBA00022679"/>
    </source>
</evidence>
<evidence type="ECO:0000256" key="5">
    <source>
        <dbReference type="ARBA" id="ARBA00022898"/>
    </source>
</evidence>
<dbReference type="Pfam" id="PF00155">
    <property type="entry name" value="Aminotran_1_2"/>
    <property type="match status" value="1"/>
</dbReference>
<dbReference type="InterPro" id="IPR015424">
    <property type="entry name" value="PyrdxlP-dep_Trfase"/>
</dbReference>
<dbReference type="PROSITE" id="PS00105">
    <property type="entry name" value="AA_TRANSFER_CLASS_1"/>
    <property type="match status" value="1"/>
</dbReference>
<dbReference type="EMBL" id="VUNS01000028">
    <property type="protein sequence ID" value="MST99055.1"/>
    <property type="molecule type" value="Genomic_DNA"/>
</dbReference>
<evidence type="ECO:0000256" key="1">
    <source>
        <dbReference type="ARBA" id="ARBA00001933"/>
    </source>
</evidence>
<dbReference type="FunFam" id="3.40.640.10:FF:000033">
    <property type="entry name" value="Aspartate aminotransferase"/>
    <property type="match status" value="1"/>
</dbReference>
<dbReference type="Gene3D" id="3.90.1150.10">
    <property type="entry name" value="Aspartate Aminotransferase, domain 1"/>
    <property type="match status" value="1"/>
</dbReference>
<dbReference type="EC" id="2.6.1.-" evidence="6"/>
<evidence type="ECO:0000256" key="3">
    <source>
        <dbReference type="ARBA" id="ARBA00022576"/>
    </source>
</evidence>
<evidence type="ECO:0000313" key="8">
    <source>
        <dbReference type="EMBL" id="MST99055.1"/>
    </source>
</evidence>
<evidence type="ECO:0000256" key="6">
    <source>
        <dbReference type="RuleBase" id="RU000481"/>
    </source>
</evidence>
<dbReference type="InterPro" id="IPR050596">
    <property type="entry name" value="AspAT/PAT-like"/>
</dbReference>
<reference evidence="8 9" key="1">
    <citation type="submission" date="2019-08" db="EMBL/GenBank/DDBJ databases">
        <title>In-depth cultivation of the pig gut microbiome towards novel bacterial diversity and tailored functional studies.</title>
        <authorList>
            <person name="Wylensek D."/>
            <person name="Hitch T.C.A."/>
            <person name="Clavel T."/>
        </authorList>
    </citation>
    <scope>NUCLEOTIDE SEQUENCE [LARGE SCALE GENOMIC DNA]</scope>
    <source>
        <strain evidence="8 9">BBE-744-WT-12</strain>
    </source>
</reference>
<dbReference type="AlphaFoldDB" id="A0A844G838"/>
<accession>A0A844G838</accession>
<evidence type="ECO:0000313" key="9">
    <source>
        <dbReference type="Proteomes" id="UP000435649"/>
    </source>
</evidence>
<dbReference type="Proteomes" id="UP000435649">
    <property type="component" value="Unassembled WGS sequence"/>
</dbReference>
<dbReference type="InterPro" id="IPR015422">
    <property type="entry name" value="PyrdxlP-dep_Trfase_small"/>
</dbReference>
<organism evidence="8 9">
    <name type="scientific">Victivallis lenta</name>
    <dbReference type="NCBI Taxonomy" id="2606640"/>
    <lineage>
        <taxon>Bacteria</taxon>
        <taxon>Pseudomonadati</taxon>
        <taxon>Lentisphaerota</taxon>
        <taxon>Lentisphaeria</taxon>
        <taxon>Victivallales</taxon>
        <taxon>Victivallaceae</taxon>
        <taxon>Victivallis</taxon>
    </lineage>
</organism>
<dbReference type="PANTHER" id="PTHR46383">
    <property type="entry name" value="ASPARTATE AMINOTRANSFERASE"/>
    <property type="match status" value="1"/>
</dbReference>
<dbReference type="InterPro" id="IPR004838">
    <property type="entry name" value="NHTrfase_class1_PyrdxlP-BS"/>
</dbReference>
<dbReference type="CDD" id="cd00609">
    <property type="entry name" value="AAT_like"/>
    <property type="match status" value="1"/>
</dbReference>
<comment type="caution">
    <text evidence="8">The sequence shown here is derived from an EMBL/GenBank/DDBJ whole genome shotgun (WGS) entry which is preliminary data.</text>
</comment>
<keyword evidence="5" id="KW-0663">Pyridoxal phosphate</keyword>